<dbReference type="PANTHER" id="PTHR12444">
    <property type="entry name" value="PROTEIN EFR3 HOMOLOG CMP44E"/>
    <property type="match status" value="1"/>
</dbReference>
<dbReference type="InterPro" id="IPR016024">
    <property type="entry name" value="ARM-type_fold"/>
</dbReference>
<sequence>RLSVDYELTGSYDRINIGTKIIKEHEERQLQEAVIRTIGSFANTLPTYQRSEVMLFIMGKVPIPGMHPTLPSTGSGPEGNRMIQVMLLKSLRQVTCGFQTTNMLTALPNSFLDPLLSFALLEDAEIRLLVLEILVSLIDRHDNLPKFSTIRLVIISDISVLKLKVDKCSRQDNLFMKKHAQHLYRHIYLCSKEQSSMQPHFEKLYSLLALISMELANEEVVVDLIRVALALQDLALSSEEMLPVYNRCAIHALSSAYLNLISQLTTVPAFCQHVHEVIEMRQKESPYLLPEDVFIENPKIPKTLEKLEGELLFQQAKITEVLGGSGYNTERLATPYVPQFTDEDRLSKRKSVGETISLQVELNGVKLCVYSQVDSVGVEEQEKERRRQVVEKFQKAPFEEIAAHCGARATMLQSKLNQIFEITIRPPPSPSGTITSGYGQTQSRSVPVYEMKFPDLCVY</sequence>
<protein>
    <submittedName>
        <fullName evidence="1">EFR3 homolog Bb (S. cerevisiae)</fullName>
    </submittedName>
</protein>
<dbReference type="InterPro" id="IPR051851">
    <property type="entry name" value="EFR3_Homologs"/>
</dbReference>
<dbReference type="PANTHER" id="PTHR12444:SF4">
    <property type="entry name" value="PROTEIN EFR3 HOMOLOG B"/>
    <property type="match status" value="1"/>
</dbReference>
<dbReference type="GO" id="GO:0005886">
    <property type="term" value="C:plasma membrane"/>
    <property type="evidence" value="ECO:0007669"/>
    <property type="project" value="TreeGrafter"/>
</dbReference>
<name>A0A8C2EQL1_CYPCA</name>
<dbReference type="GO" id="GO:0072659">
    <property type="term" value="P:protein localization to plasma membrane"/>
    <property type="evidence" value="ECO:0007669"/>
    <property type="project" value="TreeGrafter"/>
</dbReference>
<dbReference type="AlphaFoldDB" id="A0A8C2EQL1"/>
<dbReference type="SUPFAM" id="SSF48371">
    <property type="entry name" value="ARM repeat"/>
    <property type="match status" value="1"/>
</dbReference>
<reference evidence="1" key="1">
    <citation type="submission" date="2025-08" db="UniProtKB">
        <authorList>
            <consortium name="Ensembl"/>
        </authorList>
    </citation>
    <scope>IDENTIFICATION</scope>
</reference>
<dbReference type="Proteomes" id="UP000694701">
    <property type="component" value="Unplaced"/>
</dbReference>
<proteinExistence type="predicted"/>
<dbReference type="Ensembl" id="ENSCCRT00020048615.1">
    <property type="protein sequence ID" value="ENSCCRP00020044570.1"/>
    <property type="gene ID" value="ENSCCRG00020019821.1"/>
</dbReference>
<evidence type="ECO:0000313" key="2">
    <source>
        <dbReference type="Proteomes" id="UP000694701"/>
    </source>
</evidence>
<evidence type="ECO:0000313" key="1">
    <source>
        <dbReference type="Ensembl" id="ENSCCRP00020044570.1"/>
    </source>
</evidence>
<accession>A0A8C2EQL1</accession>
<organism evidence="1 2">
    <name type="scientific">Cyprinus carpio</name>
    <name type="common">Common carp</name>
    <dbReference type="NCBI Taxonomy" id="7962"/>
    <lineage>
        <taxon>Eukaryota</taxon>
        <taxon>Metazoa</taxon>
        <taxon>Chordata</taxon>
        <taxon>Craniata</taxon>
        <taxon>Vertebrata</taxon>
        <taxon>Euteleostomi</taxon>
        <taxon>Actinopterygii</taxon>
        <taxon>Neopterygii</taxon>
        <taxon>Teleostei</taxon>
        <taxon>Ostariophysi</taxon>
        <taxon>Cypriniformes</taxon>
        <taxon>Cyprinidae</taxon>
        <taxon>Cyprininae</taxon>
        <taxon>Cyprinus</taxon>
    </lineage>
</organism>